<keyword evidence="3" id="KW-1185">Reference proteome</keyword>
<reference evidence="2 3" key="1">
    <citation type="journal article" date="2024" name="G3 (Bethesda)">
        <title>Genome assembly of Hibiscus sabdariffa L. provides insights into metabolisms of medicinal natural products.</title>
        <authorList>
            <person name="Kim T."/>
        </authorList>
    </citation>
    <scope>NUCLEOTIDE SEQUENCE [LARGE SCALE GENOMIC DNA]</scope>
    <source>
        <strain evidence="2">TK-2024</strain>
        <tissue evidence="2">Old leaves</tissue>
    </source>
</reference>
<organism evidence="2 3">
    <name type="scientific">Hibiscus sabdariffa</name>
    <name type="common">roselle</name>
    <dbReference type="NCBI Taxonomy" id="183260"/>
    <lineage>
        <taxon>Eukaryota</taxon>
        <taxon>Viridiplantae</taxon>
        <taxon>Streptophyta</taxon>
        <taxon>Embryophyta</taxon>
        <taxon>Tracheophyta</taxon>
        <taxon>Spermatophyta</taxon>
        <taxon>Magnoliopsida</taxon>
        <taxon>eudicotyledons</taxon>
        <taxon>Gunneridae</taxon>
        <taxon>Pentapetalae</taxon>
        <taxon>rosids</taxon>
        <taxon>malvids</taxon>
        <taxon>Malvales</taxon>
        <taxon>Malvaceae</taxon>
        <taxon>Malvoideae</taxon>
        <taxon>Hibiscus</taxon>
    </lineage>
</organism>
<evidence type="ECO:0000313" key="3">
    <source>
        <dbReference type="Proteomes" id="UP001396334"/>
    </source>
</evidence>
<feature type="compositionally biased region" description="Polar residues" evidence="1">
    <location>
        <begin position="41"/>
        <end position="67"/>
    </location>
</feature>
<proteinExistence type="predicted"/>
<feature type="compositionally biased region" description="Low complexity" evidence="1">
    <location>
        <begin position="1"/>
        <end position="17"/>
    </location>
</feature>
<name>A0ABR2A2I6_9ROSI</name>
<dbReference type="Proteomes" id="UP001396334">
    <property type="component" value="Unassembled WGS sequence"/>
</dbReference>
<dbReference type="EMBL" id="JBBPBN010000424">
    <property type="protein sequence ID" value="KAK8486816.1"/>
    <property type="molecule type" value="Genomic_DNA"/>
</dbReference>
<protein>
    <submittedName>
        <fullName evidence="2">Uncharacterized protein</fullName>
    </submittedName>
</protein>
<gene>
    <name evidence="2" type="ORF">V6N11_063152</name>
</gene>
<accession>A0ABR2A2I6</accession>
<comment type="caution">
    <text evidence="2">The sequence shown here is derived from an EMBL/GenBank/DDBJ whole genome shotgun (WGS) entry which is preliminary data.</text>
</comment>
<feature type="region of interest" description="Disordered" evidence="1">
    <location>
        <begin position="1"/>
        <end position="83"/>
    </location>
</feature>
<sequence length="177" mass="18932">MPQSYSPFQSSSSPQFSCYPGPFYSPPGHQYTSPHGFYTSPHDQQNASNEISGGVSSRLQSIDQSGASVEGVGSQIAHDATEEKVERHQVVVASSSHTPTDSGVANSHIPRHTLGRAVLVSLQDTSNVELMSYSSGYEVSDDLEVAATTDVVLECGEDVFHGSFAGKVLKRKVDRGK</sequence>
<evidence type="ECO:0000313" key="2">
    <source>
        <dbReference type="EMBL" id="KAK8486816.1"/>
    </source>
</evidence>
<evidence type="ECO:0000256" key="1">
    <source>
        <dbReference type="SAM" id="MobiDB-lite"/>
    </source>
</evidence>